<evidence type="ECO:0000313" key="2">
    <source>
        <dbReference type="Proteomes" id="UP001239111"/>
    </source>
</evidence>
<comment type="caution">
    <text evidence="1">The sequence shown here is derived from an EMBL/GenBank/DDBJ whole genome shotgun (WGS) entry which is preliminary data.</text>
</comment>
<proteinExistence type="predicted"/>
<dbReference type="Proteomes" id="UP001239111">
    <property type="component" value="Chromosome 2"/>
</dbReference>
<accession>A0ACC2NZY2</accession>
<name>A0ACC2NZY2_9HYME</name>
<keyword evidence="2" id="KW-1185">Reference proteome</keyword>
<gene>
    <name evidence="1" type="ORF">QAD02_012451</name>
</gene>
<protein>
    <submittedName>
        <fullName evidence="1">Uncharacterized protein</fullName>
    </submittedName>
</protein>
<dbReference type="EMBL" id="CM056742">
    <property type="protein sequence ID" value="KAJ8676664.1"/>
    <property type="molecule type" value="Genomic_DNA"/>
</dbReference>
<sequence>MNLFILFLTALYYESSDSGRIQLGNHKNVRPISKRSIGLWKRQDDFGYLEQCSILQFWDKQIGRVNVLAFFDSSWQFSHRQATMLRVLRERFERTGFDNIQFFAVNAPPGMAQFIDRDEIFAEEEAWRQISPSESEEPPQLQLTPEALAEALGPYVYFIQDDERLQIWAKLRALRDQILVIDRCGRLTYQIIVPWSILHFPYVKAAILSTYKDEPCGYCEFQELDLDTLTTDTSDRSSELEHLPSESSNAQTLSEEATESTSTYVSENIKIKSETSNEATPSIYEKKNTLLISETSKEAISTQSENTQVVTEKLKHLSAPSHHNQSTNVRSENSAEATSSLYQNENTEIMFKAPGTVASAYPGENTTIMLETSTEATITAHHKENKSIIPKPSKETPEDNQTENIVLTSETDEPLVSTDRLEINSSPTVVTEEFSNTATDSIDHRVPSSTFEALLKNQTEDDQDRSTNYDQSVISTSRPDADAGSSLKEQPITDLNDENFTVENVESRQLNELSTLDPGIEDTEPPTSDDYSSILTNITDDDTAWIPEELRPSTPIYQNFDSDTSISQDSTTPMNSMKSKDTSNGRQSEGEVLISTENYTSFTEEAPHQTDAGPIFPAIPDVIDPLFLNNALEDEIVNATTAEYPSDYFNSTFVPNYERSTDTDDPNVSNVGVTDDQLPEVTTSQFNPETDAATTGAFNSTEREELRLTNEDKKEEWDDRDIKSRSTNARSASDAENNSTNSIEVTEVDSEPCEEQLSSPEPEYFLPIRIIMRAPHVDEYSDSSMKAHEYLVLKTGQPGYHDHLDQLAMNDGIGYVDDQQQQLLQQVPRPEVVGSASAVRRTFGKDESPGLYGEVADYWRKFGNELDRTSTQHSSDDDYDETLVHETSDFTVAESTSKPSSSPLLDDANNGTTEGVSENVMEFKAEIETGNDKNVNKETDSLEDDYDIDEEAKSQLIAHYSKLLPWLYYVLAK</sequence>
<reference evidence="1" key="1">
    <citation type="submission" date="2023-04" db="EMBL/GenBank/DDBJ databases">
        <title>A chromosome-level genome assembly of the parasitoid wasp Eretmocerus hayati.</title>
        <authorList>
            <person name="Zhong Y."/>
            <person name="Liu S."/>
            <person name="Liu Y."/>
        </authorList>
    </citation>
    <scope>NUCLEOTIDE SEQUENCE</scope>
    <source>
        <strain evidence="1">ZJU_SS_LIU_2023</strain>
    </source>
</reference>
<evidence type="ECO:0000313" key="1">
    <source>
        <dbReference type="EMBL" id="KAJ8676664.1"/>
    </source>
</evidence>
<organism evidence="1 2">
    <name type="scientific">Eretmocerus hayati</name>
    <dbReference type="NCBI Taxonomy" id="131215"/>
    <lineage>
        <taxon>Eukaryota</taxon>
        <taxon>Metazoa</taxon>
        <taxon>Ecdysozoa</taxon>
        <taxon>Arthropoda</taxon>
        <taxon>Hexapoda</taxon>
        <taxon>Insecta</taxon>
        <taxon>Pterygota</taxon>
        <taxon>Neoptera</taxon>
        <taxon>Endopterygota</taxon>
        <taxon>Hymenoptera</taxon>
        <taxon>Apocrita</taxon>
        <taxon>Proctotrupomorpha</taxon>
        <taxon>Chalcidoidea</taxon>
        <taxon>Aphelinidae</taxon>
        <taxon>Aphelininae</taxon>
        <taxon>Eretmocerus</taxon>
    </lineage>
</organism>